<feature type="active site" description="Proton acceptor" evidence="8">
    <location>
        <position position="68"/>
    </location>
</feature>
<dbReference type="GO" id="GO:0004764">
    <property type="term" value="F:shikimate 3-dehydrogenase (NADP+) activity"/>
    <property type="evidence" value="ECO:0007669"/>
    <property type="project" value="UniProtKB-UniRule"/>
</dbReference>
<dbReference type="InterPro" id="IPR006151">
    <property type="entry name" value="Shikm_DH/Glu-tRNA_Rdtase"/>
</dbReference>
<organism evidence="12 13">
    <name type="scientific">Methyloceanibacter stevinii</name>
    <dbReference type="NCBI Taxonomy" id="1774970"/>
    <lineage>
        <taxon>Bacteria</taxon>
        <taxon>Pseudomonadati</taxon>
        <taxon>Pseudomonadota</taxon>
        <taxon>Alphaproteobacteria</taxon>
        <taxon>Hyphomicrobiales</taxon>
        <taxon>Hyphomicrobiaceae</taxon>
        <taxon>Methyloceanibacter</taxon>
    </lineage>
</organism>
<proteinExistence type="inferred from homology"/>
<dbReference type="RefSeq" id="WP_069444011.1">
    <property type="nucleotide sequence ID" value="NZ_LPWE01000010.1"/>
</dbReference>
<dbReference type="PANTHER" id="PTHR21089:SF1">
    <property type="entry name" value="BIFUNCTIONAL 3-DEHYDROQUINATE DEHYDRATASE_SHIKIMATE DEHYDROGENASE, CHLOROPLASTIC"/>
    <property type="match status" value="1"/>
</dbReference>
<reference evidence="12 13" key="1">
    <citation type="journal article" date="2016" name="Environ. Microbiol.">
        <title>New Methyloceanibacter diversity from North Sea sediments includes methanotroph containing solely the soluble methane monooxygenase.</title>
        <authorList>
            <person name="Vekeman B."/>
            <person name="Kerckhof F.M."/>
            <person name="Cremers G."/>
            <person name="de Vos P."/>
            <person name="Vandamme P."/>
            <person name="Boon N."/>
            <person name="Op den Camp H.J."/>
            <person name="Heylen K."/>
        </authorList>
    </citation>
    <scope>NUCLEOTIDE SEQUENCE [LARGE SCALE GENOMIC DNA]</scope>
    <source>
        <strain evidence="12 13">R-67176</strain>
    </source>
</reference>
<dbReference type="GO" id="GO:0019632">
    <property type="term" value="P:shikimate metabolic process"/>
    <property type="evidence" value="ECO:0007669"/>
    <property type="project" value="InterPro"/>
</dbReference>
<dbReference type="InterPro" id="IPR036291">
    <property type="entry name" value="NAD(P)-bd_dom_sf"/>
</dbReference>
<feature type="binding site" evidence="8">
    <location>
        <position position="243"/>
    </location>
    <ligand>
        <name>NADP(+)</name>
        <dbReference type="ChEBI" id="CHEBI:58349"/>
    </ligand>
</feature>
<comment type="subunit">
    <text evidence="8">Homodimer.</text>
</comment>
<evidence type="ECO:0000256" key="3">
    <source>
        <dbReference type="ARBA" id="ARBA00022605"/>
    </source>
</evidence>
<feature type="binding site" evidence="8">
    <location>
        <position position="222"/>
    </location>
    <ligand>
        <name>shikimate</name>
        <dbReference type="ChEBI" id="CHEBI:36208"/>
    </ligand>
</feature>
<dbReference type="GO" id="GO:0009073">
    <property type="term" value="P:aromatic amino acid family biosynthetic process"/>
    <property type="evidence" value="ECO:0007669"/>
    <property type="project" value="UniProtKB-KW"/>
</dbReference>
<keyword evidence="5 8" id="KW-0560">Oxidoreductase</keyword>
<dbReference type="EC" id="1.1.1.25" evidence="2 8"/>
<feature type="binding site" evidence="8">
    <location>
        <position position="250"/>
    </location>
    <ligand>
        <name>shikimate</name>
        <dbReference type="ChEBI" id="CHEBI:36208"/>
    </ligand>
</feature>
<dbReference type="PANTHER" id="PTHR21089">
    <property type="entry name" value="SHIKIMATE DEHYDROGENASE"/>
    <property type="match status" value="1"/>
</dbReference>
<dbReference type="UniPathway" id="UPA00053">
    <property type="reaction ID" value="UER00087"/>
</dbReference>
<evidence type="ECO:0000256" key="7">
    <source>
        <dbReference type="ARBA" id="ARBA00049442"/>
    </source>
</evidence>
<comment type="caution">
    <text evidence="8">Lacks conserved residue(s) required for the propagation of feature annotation.</text>
</comment>
<dbReference type="SUPFAM" id="SSF51735">
    <property type="entry name" value="NAD(P)-binding Rossmann-fold domains"/>
    <property type="match status" value="1"/>
</dbReference>
<comment type="catalytic activity">
    <reaction evidence="7 8">
        <text>shikimate + NADP(+) = 3-dehydroshikimate + NADPH + H(+)</text>
        <dbReference type="Rhea" id="RHEA:17737"/>
        <dbReference type="ChEBI" id="CHEBI:15378"/>
        <dbReference type="ChEBI" id="CHEBI:16630"/>
        <dbReference type="ChEBI" id="CHEBI:36208"/>
        <dbReference type="ChEBI" id="CHEBI:57783"/>
        <dbReference type="ChEBI" id="CHEBI:58349"/>
        <dbReference type="EC" id="1.1.1.25"/>
    </reaction>
</comment>
<keyword evidence="4 8" id="KW-0521">NADP</keyword>
<dbReference type="InterPro" id="IPR011342">
    <property type="entry name" value="Shikimate_DH"/>
</dbReference>
<dbReference type="SUPFAM" id="SSF53223">
    <property type="entry name" value="Aminoacid dehydrogenase-like, N-terminal domain"/>
    <property type="match status" value="1"/>
</dbReference>
<dbReference type="HAMAP" id="MF_00222">
    <property type="entry name" value="Shikimate_DH_AroE"/>
    <property type="match status" value="1"/>
</dbReference>
<dbReference type="Pfam" id="PF18317">
    <property type="entry name" value="SDH_C"/>
    <property type="match status" value="1"/>
</dbReference>
<dbReference type="Proteomes" id="UP000094172">
    <property type="component" value="Unassembled WGS sequence"/>
</dbReference>
<evidence type="ECO:0000313" key="12">
    <source>
        <dbReference type="EMBL" id="ODR95819.1"/>
    </source>
</evidence>
<dbReference type="InterPro" id="IPR041121">
    <property type="entry name" value="SDH_C"/>
</dbReference>
<dbReference type="Gene3D" id="3.40.50.10860">
    <property type="entry name" value="Leucine Dehydrogenase, chain A, domain 1"/>
    <property type="match status" value="1"/>
</dbReference>
<evidence type="ECO:0000313" key="13">
    <source>
        <dbReference type="Proteomes" id="UP000094172"/>
    </source>
</evidence>
<keyword evidence="3 8" id="KW-0028">Amino-acid biosynthesis</keyword>
<feature type="domain" description="SDH C-terminal" evidence="11">
    <location>
        <begin position="243"/>
        <end position="266"/>
    </location>
</feature>
<name>A0A1E3VQL9_9HYPH</name>
<feature type="domain" description="Shikimate dehydrogenase substrate binding N-terminal" evidence="10">
    <location>
        <begin position="9"/>
        <end position="91"/>
    </location>
</feature>
<feature type="binding site" evidence="8">
    <location>
        <begin position="155"/>
        <end position="160"/>
    </location>
    <ligand>
        <name>NADP(+)</name>
        <dbReference type="ChEBI" id="CHEBI:58349"/>
    </ligand>
</feature>
<dbReference type="GO" id="GO:0050661">
    <property type="term" value="F:NADP binding"/>
    <property type="evidence" value="ECO:0007669"/>
    <property type="project" value="InterPro"/>
</dbReference>
<feature type="binding site" evidence="8">
    <location>
        <begin position="17"/>
        <end position="19"/>
    </location>
    <ligand>
        <name>shikimate</name>
        <dbReference type="ChEBI" id="CHEBI:36208"/>
    </ligand>
</feature>
<dbReference type="Pfam" id="PF01488">
    <property type="entry name" value="Shikimate_DH"/>
    <property type="match status" value="1"/>
</dbReference>
<feature type="binding site" evidence="8">
    <location>
        <begin position="131"/>
        <end position="135"/>
    </location>
    <ligand>
        <name>NADP(+)</name>
        <dbReference type="ChEBI" id="CHEBI:58349"/>
    </ligand>
</feature>
<dbReference type="GO" id="GO:0009423">
    <property type="term" value="P:chorismate biosynthetic process"/>
    <property type="evidence" value="ECO:0007669"/>
    <property type="project" value="UniProtKB-UniRule"/>
</dbReference>
<evidence type="ECO:0000256" key="2">
    <source>
        <dbReference type="ARBA" id="ARBA00012962"/>
    </source>
</evidence>
<evidence type="ECO:0000256" key="4">
    <source>
        <dbReference type="ARBA" id="ARBA00022857"/>
    </source>
</evidence>
<comment type="caution">
    <text evidence="12">The sequence shown here is derived from an EMBL/GenBank/DDBJ whole genome shotgun (WGS) entry which is preliminary data.</text>
</comment>
<dbReference type="GO" id="GO:0008652">
    <property type="term" value="P:amino acid biosynthetic process"/>
    <property type="evidence" value="ECO:0007669"/>
    <property type="project" value="UniProtKB-KW"/>
</dbReference>
<dbReference type="Gene3D" id="3.40.50.720">
    <property type="entry name" value="NAD(P)-binding Rossmann-like Domain"/>
    <property type="match status" value="1"/>
</dbReference>
<dbReference type="STRING" id="1774970.AUC70_02855"/>
<dbReference type="NCBIfam" id="NF001312">
    <property type="entry name" value="PRK00258.1-4"/>
    <property type="match status" value="1"/>
</dbReference>
<feature type="binding site" evidence="8">
    <location>
        <position position="64"/>
    </location>
    <ligand>
        <name>shikimate</name>
        <dbReference type="ChEBI" id="CHEBI:36208"/>
    </ligand>
</feature>
<evidence type="ECO:0000259" key="11">
    <source>
        <dbReference type="Pfam" id="PF18317"/>
    </source>
</evidence>
<dbReference type="InterPro" id="IPR013708">
    <property type="entry name" value="Shikimate_DH-bd_N"/>
</dbReference>
<feature type="binding site" evidence="8">
    <location>
        <position position="220"/>
    </location>
    <ligand>
        <name>NADP(+)</name>
        <dbReference type="ChEBI" id="CHEBI:58349"/>
    </ligand>
</feature>
<evidence type="ECO:0000259" key="10">
    <source>
        <dbReference type="Pfam" id="PF08501"/>
    </source>
</evidence>
<dbReference type="Pfam" id="PF08501">
    <property type="entry name" value="Shikimate_dh_N"/>
    <property type="match status" value="1"/>
</dbReference>
<keyword evidence="6 8" id="KW-0057">Aromatic amino acid biosynthesis</keyword>
<keyword evidence="13" id="KW-1185">Reference proteome</keyword>
<accession>A0A1E3VQL9</accession>
<dbReference type="NCBIfam" id="TIGR00507">
    <property type="entry name" value="aroE"/>
    <property type="match status" value="1"/>
</dbReference>
<dbReference type="InterPro" id="IPR022893">
    <property type="entry name" value="Shikimate_DH_fam"/>
</dbReference>
<feature type="binding site" evidence="8">
    <location>
        <position position="89"/>
    </location>
    <ligand>
        <name>shikimate</name>
        <dbReference type="ChEBI" id="CHEBI:36208"/>
    </ligand>
</feature>
<protein>
    <recommendedName>
        <fullName evidence="2 8">Shikimate dehydrogenase (NADP(+))</fullName>
        <shortName evidence="8">SDH</shortName>
        <ecNumber evidence="2 8">1.1.1.25</ecNumber>
    </recommendedName>
</protein>
<evidence type="ECO:0000259" key="9">
    <source>
        <dbReference type="Pfam" id="PF01488"/>
    </source>
</evidence>
<dbReference type="EMBL" id="LPWE01000010">
    <property type="protein sequence ID" value="ODR95819.1"/>
    <property type="molecule type" value="Genomic_DNA"/>
</dbReference>
<evidence type="ECO:0000256" key="6">
    <source>
        <dbReference type="ARBA" id="ARBA00023141"/>
    </source>
</evidence>
<comment type="similarity">
    <text evidence="8">Belongs to the shikimate dehydrogenase family.</text>
</comment>
<gene>
    <name evidence="8" type="primary">aroE</name>
    <name evidence="12" type="ORF">AUC70_02855</name>
</gene>
<dbReference type="GO" id="GO:0005829">
    <property type="term" value="C:cytosol"/>
    <property type="evidence" value="ECO:0007669"/>
    <property type="project" value="TreeGrafter"/>
</dbReference>
<sequence>MSTAPRACVIGWPVEHSRSPAIHGYWLAHYGIDGAYVKEAVAPEDFPAFLSSLSKHGYVGANVTLPHKEAALRAVQEADTAARAIGAVNTVWLDERGALRGSNTDAYGFMTNLDSSAPDWREGCDVAMVLGAGGAARAILHGLIEAGIPRILLTNRTVAKAETLARDFGDPVEVVPWEDKDSALSACRLLVNTTSLGMAGQPPLDIMVTALPANAVVTDIVYVPLETPLLAEARARGLTTVDGLGMLLHQAVPGFERWFGVRPEVTPDLRAHVVATLEAG</sequence>
<feature type="binding site" evidence="8">
    <location>
        <position position="105"/>
    </location>
    <ligand>
        <name>shikimate</name>
        <dbReference type="ChEBI" id="CHEBI:36208"/>
    </ligand>
</feature>
<dbReference type="InterPro" id="IPR046346">
    <property type="entry name" value="Aminoacid_DH-like_N_sf"/>
</dbReference>
<evidence type="ECO:0000256" key="1">
    <source>
        <dbReference type="ARBA" id="ARBA00004871"/>
    </source>
</evidence>
<dbReference type="CDD" id="cd01065">
    <property type="entry name" value="NAD_bind_Shikimate_DH"/>
    <property type="match status" value="1"/>
</dbReference>
<dbReference type="AlphaFoldDB" id="A0A1E3VQL9"/>
<evidence type="ECO:0000256" key="5">
    <source>
        <dbReference type="ARBA" id="ARBA00023002"/>
    </source>
</evidence>
<comment type="function">
    <text evidence="8">Involved in the biosynthesis of the chorismate, which leads to the biosynthesis of aromatic amino acids. Catalyzes the reversible NADPH linked reduction of 3-dehydroshikimate (DHSA) to yield shikimate (SA).</text>
</comment>
<feature type="domain" description="Quinate/shikimate 5-dehydrogenase/glutamyl-tRNA reductase" evidence="9">
    <location>
        <begin position="127"/>
        <end position="195"/>
    </location>
</feature>
<evidence type="ECO:0000256" key="8">
    <source>
        <dbReference type="HAMAP-Rule" id="MF_00222"/>
    </source>
</evidence>
<comment type="pathway">
    <text evidence="1 8">Metabolic intermediate biosynthesis; chorismate biosynthesis; chorismate from D-erythrose 4-phosphate and phosphoenolpyruvate: step 4/7.</text>
</comment>